<evidence type="ECO:0000313" key="4">
    <source>
        <dbReference type="Proteomes" id="UP000240493"/>
    </source>
</evidence>
<reference evidence="3 4" key="1">
    <citation type="submission" date="2016-07" db="EMBL/GenBank/DDBJ databases">
        <title>Multiple horizontal gene transfer events from other fungi enriched the ability of initially mycotrophic Trichoderma (Ascomycota) to feed on dead plant biomass.</title>
        <authorList>
            <consortium name="DOE Joint Genome Institute"/>
            <person name="Aerts A."/>
            <person name="Atanasova L."/>
            <person name="Chenthamara K."/>
            <person name="Zhang J."/>
            <person name="Grujic M."/>
            <person name="Henrissat B."/>
            <person name="Kuo A."/>
            <person name="Salamov A."/>
            <person name="Lipzen A."/>
            <person name="Labutti K."/>
            <person name="Barry K."/>
            <person name="Miao Y."/>
            <person name="Rahimi M.J."/>
            <person name="Shen Q."/>
            <person name="Grigoriev I.V."/>
            <person name="Kubicek C.P."/>
            <person name="Druzhinina I.S."/>
        </authorList>
    </citation>
    <scope>NUCLEOTIDE SEQUENCE [LARGE SCALE GENOMIC DNA]</scope>
    <source>
        <strain evidence="3 4">CBS 433.97</strain>
    </source>
</reference>
<comment type="similarity">
    <text evidence="1">Belongs to the AB hydrolase superfamily. AB hydrolase 2 family.</text>
</comment>
<proteinExistence type="inferred from homology"/>
<dbReference type="GO" id="GO:0008474">
    <property type="term" value="F:palmitoyl-(protein) hydrolase activity"/>
    <property type="evidence" value="ECO:0007669"/>
    <property type="project" value="TreeGrafter"/>
</dbReference>
<dbReference type="Proteomes" id="UP000240493">
    <property type="component" value="Unassembled WGS sequence"/>
</dbReference>
<organism evidence="3 4">
    <name type="scientific">Trichoderma asperellum (strain ATCC 204424 / CBS 433.97 / NBRC 101777)</name>
    <dbReference type="NCBI Taxonomy" id="1042311"/>
    <lineage>
        <taxon>Eukaryota</taxon>
        <taxon>Fungi</taxon>
        <taxon>Dikarya</taxon>
        <taxon>Ascomycota</taxon>
        <taxon>Pezizomycotina</taxon>
        <taxon>Sordariomycetes</taxon>
        <taxon>Hypocreomycetidae</taxon>
        <taxon>Hypocreales</taxon>
        <taxon>Hypocreaceae</taxon>
        <taxon>Trichoderma</taxon>
    </lineage>
</organism>
<dbReference type="SUPFAM" id="SSF53474">
    <property type="entry name" value="alpha/beta-Hydrolases"/>
    <property type="match status" value="1"/>
</dbReference>
<dbReference type="EMBL" id="KZ679261">
    <property type="protein sequence ID" value="PTB41688.1"/>
    <property type="molecule type" value="Genomic_DNA"/>
</dbReference>
<feature type="domain" description="Phospholipase/carboxylesterase/thioesterase" evidence="2">
    <location>
        <begin position="14"/>
        <end position="162"/>
    </location>
</feature>
<dbReference type="Gene3D" id="3.40.50.1820">
    <property type="entry name" value="alpha/beta hydrolase"/>
    <property type="match status" value="1"/>
</dbReference>
<dbReference type="OrthoDB" id="2418081at2759"/>
<protein>
    <recommendedName>
        <fullName evidence="2">Phospholipase/carboxylesterase/thioesterase domain-containing protein</fullName>
    </recommendedName>
</protein>
<name>A0A2T3ZA41_TRIA4</name>
<dbReference type="PANTHER" id="PTHR10655:SF63">
    <property type="entry name" value="PHOSPHOLIPASE_CARBOXYLESTERASE_THIOESTERASE DOMAIN-CONTAINING PROTEIN"/>
    <property type="match status" value="1"/>
</dbReference>
<dbReference type="InterPro" id="IPR050565">
    <property type="entry name" value="LYPA1-2/EST-like"/>
</dbReference>
<dbReference type="InterPro" id="IPR029058">
    <property type="entry name" value="AB_hydrolase_fold"/>
</dbReference>
<dbReference type="InterPro" id="IPR003140">
    <property type="entry name" value="PLipase/COase/thioEstase"/>
</dbReference>
<gene>
    <name evidence="3" type="ORF">M441DRAFT_26863</name>
</gene>
<evidence type="ECO:0000313" key="3">
    <source>
        <dbReference type="EMBL" id="PTB41688.1"/>
    </source>
</evidence>
<dbReference type="Pfam" id="PF02230">
    <property type="entry name" value="Abhydrolase_2"/>
    <property type="match status" value="1"/>
</dbReference>
<dbReference type="PANTHER" id="PTHR10655">
    <property type="entry name" value="LYSOPHOSPHOLIPASE-RELATED"/>
    <property type="match status" value="1"/>
</dbReference>
<evidence type="ECO:0000256" key="1">
    <source>
        <dbReference type="ARBA" id="ARBA00006499"/>
    </source>
</evidence>
<accession>A0A2T3ZA41</accession>
<dbReference type="STRING" id="1042311.A0A2T3ZA41"/>
<dbReference type="GO" id="GO:0005737">
    <property type="term" value="C:cytoplasm"/>
    <property type="evidence" value="ECO:0007669"/>
    <property type="project" value="TreeGrafter"/>
</dbReference>
<keyword evidence="4" id="KW-1185">Reference proteome</keyword>
<sequence length="260" mass="29466">MPSSPRVVGPATGHSHTHTIIVLHGRDSDAQEFSSEFFECEATGPETDRTLPALFPSVRWVFPQARPLHSERFHVEMSQWFDMWSVEDQQERAELQITGLRASVDCIAELIQEEELLVPRKRIFLTGISQGFATVLATFFADGGGGFAGLCGFSSWLPLADQAAPEVEVFVGNSSQQLAAMQRFYFGRNELSPLQMTSTPILLEHCHDDEVIDIKSGTRMRDFLSQLDMEVDWHEYQYGGHWFNEPQGVDDFVGFLRRYM</sequence>
<dbReference type="AlphaFoldDB" id="A0A2T3ZA41"/>
<dbReference type="GO" id="GO:0052689">
    <property type="term" value="F:carboxylic ester hydrolase activity"/>
    <property type="evidence" value="ECO:0007669"/>
    <property type="project" value="TreeGrafter"/>
</dbReference>
<evidence type="ECO:0000259" key="2">
    <source>
        <dbReference type="Pfam" id="PF02230"/>
    </source>
</evidence>